<proteinExistence type="predicted"/>
<evidence type="ECO:0000313" key="1">
    <source>
        <dbReference type="EMBL" id="RXW13091.1"/>
    </source>
</evidence>
<gene>
    <name evidence="1" type="ORF">EST38_g12766</name>
</gene>
<dbReference type="EMBL" id="SDEE01001018">
    <property type="protein sequence ID" value="RXW13091.1"/>
    <property type="molecule type" value="Genomic_DNA"/>
</dbReference>
<dbReference type="InterPro" id="IPR032675">
    <property type="entry name" value="LRR_dom_sf"/>
</dbReference>
<dbReference type="Proteomes" id="UP000290288">
    <property type="component" value="Unassembled WGS sequence"/>
</dbReference>
<evidence type="ECO:0008006" key="3">
    <source>
        <dbReference type="Google" id="ProtNLM"/>
    </source>
</evidence>
<dbReference type="AlphaFoldDB" id="A0A4Q2D3W5"/>
<evidence type="ECO:0000313" key="2">
    <source>
        <dbReference type="Proteomes" id="UP000290288"/>
    </source>
</evidence>
<sequence>MDLEASGLARLLKNNDPPNAFQRTCLQQGAQALIKEIEDLRRSNALDPALEALKCRLRQHKTLLSPWRRIPLELISEIFSHVELRPVLRWLERRELKWLCLVCKNWWHAAKLTHKFWSGLSFCFDPKDNLRWNLVADWFHRSGSAPRTLQLQIMSHSYSNCDKAKNCLLASSGLPVLLAQGPALTSFSIRAADAWCVQSLLCAIEARRPKSKPCPWDSVTSLSLSDSAGKWGEDASKFLSKGMPPTLTKFALFLPSYPSEAAIPTFQVPKGSLSNLTTFHLQCHDWPRSFIIATLRNCPNVETLTLDLAGDLWECDGTTTSRNVSRAGIQLPNLKTLRLLHVHPDATVILSALKAQVISHLEVSFMPFQSYSDFDWESDSEDPDFNYHFVDQTFSKSLWKFLQDGRQNTLQYLRIHACLIQCEVFDKIWRIESLRHLCLDDAVYDYDRKEFPELWKMVPRPVPNLEVLELNDYQSEFIDLDGIEEVIRKRLDPPIKLKFGHNRHDHCCC</sequence>
<dbReference type="SUPFAM" id="SSF52047">
    <property type="entry name" value="RNI-like"/>
    <property type="match status" value="1"/>
</dbReference>
<protein>
    <recommendedName>
        <fullName evidence="3">F-box domain-containing protein</fullName>
    </recommendedName>
</protein>
<organism evidence="1 2">
    <name type="scientific">Candolleomyces aberdarensis</name>
    <dbReference type="NCBI Taxonomy" id="2316362"/>
    <lineage>
        <taxon>Eukaryota</taxon>
        <taxon>Fungi</taxon>
        <taxon>Dikarya</taxon>
        <taxon>Basidiomycota</taxon>
        <taxon>Agaricomycotina</taxon>
        <taxon>Agaricomycetes</taxon>
        <taxon>Agaricomycetidae</taxon>
        <taxon>Agaricales</taxon>
        <taxon>Agaricineae</taxon>
        <taxon>Psathyrellaceae</taxon>
        <taxon>Candolleomyces</taxon>
    </lineage>
</organism>
<dbReference type="OrthoDB" id="3365698at2759"/>
<comment type="caution">
    <text evidence="1">The sequence shown here is derived from an EMBL/GenBank/DDBJ whole genome shotgun (WGS) entry which is preliminary data.</text>
</comment>
<name>A0A4Q2D3W5_9AGAR</name>
<reference evidence="1 2" key="1">
    <citation type="submission" date="2019-01" db="EMBL/GenBank/DDBJ databases">
        <title>Draft genome sequence of Psathyrella aberdarensis IHI B618.</title>
        <authorList>
            <person name="Buettner E."/>
            <person name="Kellner H."/>
        </authorList>
    </citation>
    <scope>NUCLEOTIDE SEQUENCE [LARGE SCALE GENOMIC DNA]</scope>
    <source>
        <strain evidence="1 2">IHI B618</strain>
    </source>
</reference>
<accession>A0A4Q2D3W5</accession>
<keyword evidence="2" id="KW-1185">Reference proteome</keyword>
<dbReference type="Gene3D" id="3.80.10.10">
    <property type="entry name" value="Ribonuclease Inhibitor"/>
    <property type="match status" value="1"/>
</dbReference>